<keyword evidence="2" id="KW-1185">Reference proteome</keyword>
<evidence type="ECO:0000313" key="1">
    <source>
        <dbReference type="EMBL" id="OAQ27733.1"/>
    </source>
</evidence>
<sequence length="87" mass="9891">MTAFASLSTTVALAKEAISLFWRHRSAVRCSLCIHQSLNHYHDDLEELDETNVEPEAREVREADKSMMISVLVPVQTSAPEQDHYSF</sequence>
<evidence type="ECO:0000313" key="2">
    <source>
        <dbReference type="Proteomes" id="UP000078512"/>
    </source>
</evidence>
<organism evidence="1 2">
    <name type="scientific">Linnemannia elongata AG-77</name>
    <dbReference type="NCBI Taxonomy" id="1314771"/>
    <lineage>
        <taxon>Eukaryota</taxon>
        <taxon>Fungi</taxon>
        <taxon>Fungi incertae sedis</taxon>
        <taxon>Mucoromycota</taxon>
        <taxon>Mortierellomycotina</taxon>
        <taxon>Mortierellomycetes</taxon>
        <taxon>Mortierellales</taxon>
        <taxon>Mortierellaceae</taxon>
        <taxon>Linnemannia</taxon>
    </lineage>
</organism>
<reference evidence="1 2" key="1">
    <citation type="submission" date="2016-05" db="EMBL/GenBank/DDBJ databases">
        <title>Genome sequencing reveals origins of a unique bacterial endosymbiosis in the earliest lineages of terrestrial Fungi.</title>
        <authorList>
            <consortium name="DOE Joint Genome Institute"/>
            <person name="Uehling J."/>
            <person name="Gryganskyi A."/>
            <person name="Hameed K."/>
            <person name="Tschaplinski T."/>
            <person name="Misztal P."/>
            <person name="Wu S."/>
            <person name="Desiro A."/>
            <person name="Vande Pol N."/>
            <person name="Du Z.-Y."/>
            <person name="Zienkiewicz A."/>
            <person name="Zienkiewicz K."/>
            <person name="Morin E."/>
            <person name="Tisserant E."/>
            <person name="Splivallo R."/>
            <person name="Hainaut M."/>
            <person name="Henrissat B."/>
            <person name="Ohm R."/>
            <person name="Kuo A."/>
            <person name="Yan J."/>
            <person name="Lipzen A."/>
            <person name="Nolan M."/>
            <person name="Labutti K."/>
            <person name="Barry K."/>
            <person name="Goldstein A."/>
            <person name="Labbe J."/>
            <person name="Schadt C."/>
            <person name="Tuskan G."/>
            <person name="Grigoriev I."/>
            <person name="Martin F."/>
            <person name="Vilgalys R."/>
            <person name="Bonito G."/>
        </authorList>
    </citation>
    <scope>NUCLEOTIDE SEQUENCE [LARGE SCALE GENOMIC DNA]</scope>
    <source>
        <strain evidence="1 2">AG-77</strain>
    </source>
</reference>
<dbReference type="Proteomes" id="UP000078512">
    <property type="component" value="Unassembled WGS sequence"/>
</dbReference>
<dbReference type="AlphaFoldDB" id="A0A197JRZ5"/>
<accession>A0A197JRZ5</accession>
<gene>
    <name evidence="1" type="ORF">K457DRAFT_605334</name>
</gene>
<protein>
    <submittedName>
        <fullName evidence="1">Uncharacterized protein</fullName>
    </submittedName>
</protein>
<name>A0A197JRZ5_9FUNG</name>
<proteinExistence type="predicted"/>
<dbReference type="EMBL" id="KV442054">
    <property type="protein sequence ID" value="OAQ27733.1"/>
    <property type="molecule type" value="Genomic_DNA"/>
</dbReference>